<dbReference type="WBParaSite" id="nRc.2.0.1.t46562-RA">
    <property type="protein sequence ID" value="nRc.2.0.1.t46562-RA"/>
    <property type="gene ID" value="nRc.2.0.1.g46562"/>
</dbReference>
<dbReference type="AlphaFoldDB" id="A0A915L6Y0"/>
<sequence>MPEIGHSELGPSTASSFKSETAGKSLVLIISFKRVPINIILEPSVILHDCKVPSSTNFKPLQISFCIFDGTPENKYPTFQSCAIVIQEKKYRRKRDKNWPEGFGSNLVNDNYLRLSSKNTIDNIGNGRDLVPTNNTVTMREKKRNSKKKDKIHILEHKNSKIFPALSAVIKKRKNNRQKIRDIEDREKLMRKKTERRPFLCVSLRNPERRHI</sequence>
<evidence type="ECO:0000313" key="1">
    <source>
        <dbReference type="Proteomes" id="UP000887565"/>
    </source>
</evidence>
<reference evidence="2" key="1">
    <citation type="submission" date="2022-11" db="UniProtKB">
        <authorList>
            <consortium name="WormBaseParasite"/>
        </authorList>
    </citation>
    <scope>IDENTIFICATION</scope>
</reference>
<proteinExistence type="predicted"/>
<organism evidence="1 2">
    <name type="scientific">Romanomermis culicivorax</name>
    <name type="common">Nematode worm</name>
    <dbReference type="NCBI Taxonomy" id="13658"/>
    <lineage>
        <taxon>Eukaryota</taxon>
        <taxon>Metazoa</taxon>
        <taxon>Ecdysozoa</taxon>
        <taxon>Nematoda</taxon>
        <taxon>Enoplea</taxon>
        <taxon>Dorylaimia</taxon>
        <taxon>Mermithida</taxon>
        <taxon>Mermithoidea</taxon>
        <taxon>Mermithidae</taxon>
        <taxon>Romanomermis</taxon>
    </lineage>
</organism>
<protein>
    <submittedName>
        <fullName evidence="2">Uncharacterized protein</fullName>
    </submittedName>
</protein>
<accession>A0A915L6Y0</accession>
<name>A0A915L6Y0_ROMCU</name>
<dbReference type="Proteomes" id="UP000887565">
    <property type="component" value="Unplaced"/>
</dbReference>
<evidence type="ECO:0000313" key="2">
    <source>
        <dbReference type="WBParaSite" id="nRc.2.0.1.t46562-RA"/>
    </source>
</evidence>
<keyword evidence="1" id="KW-1185">Reference proteome</keyword>